<organism evidence="3 4">
    <name type="scientific">Prosthecochloris marina</name>
    <dbReference type="NCBI Taxonomy" id="2017681"/>
    <lineage>
        <taxon>Bacteria</taxon>
        <taxon>Pseudomonadati</taxon>
        <taxon>Chlorobiota</taxon>
        <taxon>Chlorobiia</taxon>
        <taxon>Chlorobiales</taxon>
        <taxon>Chlorobiaceae</taxon>
        <taxon>Prosthecochloris</taxon>
    </lineage>
</organism>
<keyword evidence="3" id="KW-0808">Transferase</keyword>
<dbReference type="SUPFAM" id="SSF52821">
    <property type="entry name" value="Rhodanese/Cell cycle control phosphatase"/>
    <property type="match status" value="1"/>
</dbReference>
<dbReference type="RefSeq" id="WP_110024140.1">
    <property type="nucleotide sequence ID" value="NZ_PDNZ01000009.1"/>
</dbReference>
<dbReference type="Proteomes" id="UP000246278">
    <property type="component" value="Unassembled WGS sequence"/>
</dbReference>
<reference evidence="4" key="1">
    <citation type="submission" date="2017-10" db="EMBL/GenBank/DDBJ databases">
        <authorList>
            <person name="Gaisin V.A."/>
            <person name="Rysina M.S."/>
            <person name="Grouzdev D.S."/>
        </authorList>
    </citation>
    <scope>NUCLEOTIDE SEQUENCE [LARGE SCALE GENOMIC DNA]</scope>
    <source>
        <strain evidence="4">V1</strain>
    </source>
</reference>
<comment type="caution">
    <text evidence="3">The sequence shown here is derived from an EMBL/GenBank/DDBJ whole genome shotgun (WGS) entry which is preliminary data.</text>
</comment>
<protein>
    <submittedName>
        <fullName evidence="3">Sulfurtransferase</fullName>
    </submittedName>
</protein>
<dbReference type="OrthoDB" id="9808735at2"/>
<evidence type="ECO:0000313" key="3">
    <source>
        <dbReference type="EMBL" id="PWW81159.1"/>
    </source>
</evidence>
<dbReference type="CDD" id="cd00158">
    <property type="entry name" value="RHOD"/>
    <property type="match status" value="1"/>
</dbReference>
<keyword evidence="4" id="KW-1185">Reference proteome</keyword>
<dbReference type="SMART" id="SM00450">
    <property type="entry name" value="RHOD"/>
    <property type="match status" value="1"/>
</dbReference>
<dbReference type="AlphaFoldDB" id="A0A317T323"/>
<evidence type="ECO:0000256" key="1">
    <source>
        <dbReference type="SAM" id="MobiDB-lite"/>
    </source>
</evidence>
<dbReference type="GO" id="GO:0004792">
    <property type="term" value="F:thiosulfate-cyanide sulfurtransferase activity"/>
    <property type="evidence" value="ECO:0007669"/>
    <property type="project" value="TreeGrafter"/>
</dbReference>
<dbReference type="Gene3D" id="3.40.250.10">
    <property type="entry name" value="Rhodanese-like domain"/>
    <property type="match status" value="1"/>
</dbReference>
<proteinExistence type="predicted"/>
<dbReference type="InterPro" id="IPR001763">
    <property type="entry name" value="Rhodanese-like_dom"/>
</dbReference>
<evidence type="ECO:0000259" key="2">
    <source>
        <dbReference type="PROSITE" id="PS50206"/>
    </source>
</evidence>
<feature type="compositionally biased region" description="Basic and acidic residues" evidence="1">
    <location>
        <begin position="149"/>
        <end position="158"/>
    </location>
</feature>
<name>A0A317T323_9CHLB</name>
<accession>A0A317T323</accession>
<dbReference type="InterPro" id="IPR036873">
    <property type="entry name" value="Rhodanese-like_dom_sf"/>
</dbReference>
<dbReference type="Pfam" id="PF00581">
    <property type="entry name" value="Rhodanese"/>
    <property type="match status" value="1"/>
</dbReference>
<sequence>MVRFIELIRNCLSDVREIMPWDLVERMKDNPDLLVVDVREPYEFDAMHIPGSINIPRGILESACEWDYEETEPELVNARNREVVIVCRSGHRSVLAAHSMQVLGYEDVVSLRTGLRGWNDYEEPLENSEGKAVEEDEADSYFTATLRPDQIDPARRER</sequence>
<feature type="domain" description="Rhodanese" evidence="2">
    <location>
        <begin position="29"/>
        <end position="127"/>
    </location>
</feature>
<dbReference type="EMBL" id="PDNZ01000009">
    <property type="protein sequence ID" value="PWW81159.1"/>
    <property type="molecule type" value="Genomic_DNA"/>
</dbReference>
<dbReference type="PROSITE" id="PS50206">
    <property type="entry name" value="RHODANESE_3"/>
    <property type="match status" value="1"/>
</dbReference>
<gene>
    <name evidence="3" type="ORF">CR164_11470</name>
</gene>
<dbReference type="PANTHER" id="PTHR44086">
    <property type="entry name" value="THIOSULFATE SULFURTRANSFERASE RDL2, MITOCHONDRIAL-RELATED"/>
    <property type="match status" value="1"/>
</dbReference>
<feature type="region of interest" description="Disordered" evidence="1">
    <location>
        <begin position="123"/>
        <end position="158"/>
    </location>
</feature>
<evidence type="ECO:0000313" key="4">
    <source>
        <dbReference type="Proteomes" id="UP000246278"/>
    </source>
</evidence>
<dbReference type="PANTHER" id="PTHR44086:SF10">
    <property type="entry name" value="THIOSULFATE SULFURTRANSFERASE_RHODANESE-LIKE DOMAIN-CONTAINING PROTEIN 3"/>
    <property type="match status" value="1"/>
</dbReference>